<feature type="compositionally biased region" description="Polar residues" evidence="9">
    <location>
        <begin position="529"/>
        <end position="539"/>
    </location>
</feature>
<dbReference type="AlphaFoldDB" id="A8XSH0"/>
<feature type="domain" description="PH" evidence="10">
    <location>
        <begin position="662"/>
        <end position="853"/>
    </location>
</feature>
<feature type="region of interest" description="Disordered" evidence="9">
    <location>
        <begin position="602"/>
        <end position="633"/>
    </location>
</feature>
<evidence type="ECO:0000256" key="3">
    <source>
        <dbReference type="ARBA" id="ARBA00022723"/>
    </source>
</evidence>
<dbReference type="STRING" id="6238.A8XSH0"/>
<dbReference type="SUPFAM" id="SSF48403">
    <property type="entry name" value="Ankyrin repeat"/>
    <property type="match status" value="1"/>
</dbReference>
<dbReference type="InterPro" id="IPR036770">
    <property type="entry name" value="Ankyrin_rpt-contain_sf"/>
</dbReference>
<evidence type="ECO:0000259" key="11">
    <source>
        <dbReference type="PROSITE" id="PS50115"/>
    </source>
</evidence>
<dbReference type="CDD" id="cd08836">
    <property type="entry name" value="ArfGap_AGAP"/>
    <property type="match status" value="1"/>
</dbReference>
<dbReference type="GO" id="GO:0003924">
    <property type="term" value="F:GTPase activity"/>
    <property type="evidence" value="ECO:0000318"/>
    <property type="project" value="GO_Central"/>
</dbReference>
<keyword evidence="6 7" id="KW-0040">ANK repeat</keyword>
<feature type="repeat" description="ANK" evidence="7">
    <location>
        <begin position="1030"/>
        <end position="1051"/>
    </location>
</feature>
<dbReference type="HOGENOM" id="CLU_007326_1_0_1"/>
<evidence type="ECO:0000256" key="2">
    <source>
        <dbReference type="ARBA" id="ARBA00022468"/>
    </source>
</evidence>
<keyword evidence="2" id="KW-0343">GTPase activation</keyword>
<dbReference type="SMART" id="SM00233">
    <property type="entry name" value="PH"/>
    <property type="match status" value="1"/>
</dbReference>
<dbReference type="Gene3D" id="1.25.40.20">
    <property type="entry name" value="Ankyrin repeat-containing domain"/>
    <property type="match status" value="1"/>
</dbReference>
<keyword evidence="4 8" id="KW-0863">Zinc-finger</keyword>
<dbReference type="SMART" id="SM00175">
    <property type="entry name" value="RAB"/>
    <property type="match status" value="1"/>
</dbReference>
<keyword evidence="5" id="KW-0862">Zinc</keyword>
<dbReference type="SMART" id="SM00248">
    <property type="entry name" value="ANK"/>
    <property type="match status" value="2"/>
</dbReference>
<feature type="compositionally biased region" description="Polar residues" evidence="9">
    <location>
        <begin position="738"/>
        <end position="750"/>
    </location>
</feature>
<dbReference type="InterPro" id="IPR011993">
    <property type="entry name" value="PH-like_dom_sf"/>
</dbReference>
<dbReference type="Pfam" id="PF12796">
    <property type="entry name" value="Ank_2"/>
    <property type="match status" value="1"/>
</dbReference>
<accession>A8XSH0</accession>
<evidence type="ECO:0000256" key="9">
    <source>
        <dbReference type="SAM" id="MobiDB-lite"/>
    </source>
</evidence>
<dbReference type="PROSITE" id="PS51419">
    <property type="entry name" value="RAB"/>
    <property type="match status" value="1"/>
</dbReference>
<keyword evidence="13" id="KW-1185">Reference proteome</keyword>
<evidence type="ECO:0000256" key="1">
    <source>
        <dbReference type="ARBA" id="ARBA00005430"/>
    </source>
</evidence>
<feature type="compositionally biased region" description="Polar residues" evidence="9">
    <location>
        <begin position="108"/>
        <end position="120"/>
    </location>
</feature>
<feature type="domain" description="Arf-GAP" evidence="11">
    <location>
        <begin position="873"/>
        <end position="993"/>
    </location>
</feature>
<evidence type="ECO:0000256" key="4">
    <source>
        <dbReference type="ARBA" id="ARBA00022771"/>
    </source>
</evidence>
<dbReference type="GO" id="GO:0005096">
    <property type="term" value="F:GTPase activator activity"/>
    <property type="evidence" value="ECO:0000318"/>
    <property type="project" value="GO_Central"/>
</dbReference>
<dbReference type="eggNOG" id="KOG0705">
    <property type="taxonomic scope" value="Eukaryota"/>
</dbReference>
<organism evidence="12 13">
    <name type="scientific">Caenorhabditis briggsae</name>
    <dbReference type="NCBI Taxonomy" id="6238"/>
    <lineage>
        <taxon>Eukaryota</taxon>
        <taxon>Metazoa</taxon>
        <taxon>Ecdysozoa</taxon>
        <taxon>Nematoda</taxon>
        <taxon>Chromadorea</taxon>
        <taxon>Rhabditida</taxon>
        <taxon>Rhabditina</taxon>
        <taxon>Rhabditomorpha</taxon>
        <taxon>Rhabditoidea</taxon>
        <taxon>Rhabditidae</taxon>
        <taxon>Peloderinae</taxon>
        <taxon>Caenorhabditis</taxon>
    </lineage>
</organism>
<dbReference type="PROSITE" id="PS50088">
    <property type="entry name" value="ANK_REPEAT"/>
    <property type="match status" value="1"/>
</dbReference>
<dbReference type="InterPro" id="IPR038508">
    <property type="entry name" value="ArfGAP_dom_sf"/>
</dbReference>
<proteinExistence type="inferred from homology"/>
<feature type="compositionally biased region" description="Low complexity" evidence="9">
    <location>
        <begin position="612"/>
        <end position="625"/>
    </location>
</feature>
<dbReference type="InterPro" id="IPR001849">
    <property type="entry name" value="PH_domain"/>
</dbReference>
<gene>
    <name evidence="14" type="primary">cnt-2</name>
    <name evidence="12" type="synonym">Cbr-cnt-2</name>
    <name evidence="14" type="ORF">CBG18339</name>
    <name evidence="12" type="ORF">CBG_18339</name>
</gene>
<dbReference type="InterPro" id="IPR037278">
    <property type="entry name" value="ARFGAP/RecO"/>
</dbReference>
<dbReference type="SMART" id="SM00173">
    <property type="entry name" value="RAS"/>
    <property type="match status" value="1"/>
</dbReference>
<sequence length="1161" mass="129332">MPLIRNYDYYDLIEVAPGPSRPTMPVVSNHNYFGSARQVPSKGKIYYGRNEWRGGNLNSTIHDPTEFEEIVDLNANDAGDDKRKKKRWRDLLFPTKNRHSSRKDKENSNVAVTTRSLSSVSFRSEKPERSRRRESGSLSRHRYIPPPPLPMPPRRVMTSASIVYSDDAMTSSSSHTTTDYDDMTPVPSYVIYPASSIAHARRNGSKDVTILPAVYMGPGRKAVGTNPKLFRSPTYHHDAFVNSHEWTLSRLVSEMKLGIVGTSQSGKTALVHRYLTNTYTPDESPEGGRFKKEVVIEGQSHLLMIRDEGQQHLDVQFCQWVDAVVFVYNVCSIQSYDSITALAHEMSKFRNISDLPLILVGTKDHVSERRARVITEDEGRQLAAQMKRCSYFETCSNVGSNVERVFKEEKNVVFVSTCSLPKSQARWLSSSYISKSIAFLPNSYLFNRLLITACCKIIQSRIRSQVGNAAAATTSQARTPTPTHSDSGRKDYQDPRYISNSFAMPSNMRPSFPTNNSTRRNTVHHREQPPTSRTASERSMSAMLGAPYGNRMAAGVSPSASQKSVHSIANGCYSRSSAALLDSDTPAVNSYLIDSMSSVGGTPYQNSSNQVSASTSHLPTPSSTPNTQRKNRRISNIFRQKDHQEEKSKMIESLNLGIGRAIPIKQGNLYKKSSKSALNREWKKKYVCLYNDGRLTYHNNLKEYMDKTAHGKEMDLKLATIRITGRLHPLHSHRVGNAGSSTEGSGTPTLKSYEPRRSDVGMGANSGDGTSGNGSDDAIKENQRQQFSPPVMPQTVAGKKKRESRKIGTNSKHNDEEDECFEVINNCLMRWEFCAGSLEERDEWIQAIGGEIEKSLGKEVANAKTNNRAVADRPDIAALRSIPGNEKCADCGNPAAEWASINLGIVICIECSGIHRNLGSHISKVRGLELDQWPVEHLAVMQAIGNDKANDMWEHKLANERKPVPESSRDEKERFIDRKYVQKAFLKPIPSGESVTSQLISAVLARDVMSLNVLLANGLTVDEINTTTKDGRTVLHLAASIGSVELAQLLIWVNLFTHNADTRILDNNGRSCLFYARSNGFRDVFDMLVTAGLSPDYGLPQENNDYSQLPEFSAMGSTSNREYSISGDDTYSLRRISMAPPQVPARRYLPQQPELDETSVI</sequence>
<dbReference type="Pfam" id="PF00071">
    <property type="entry name" value="Ras"/>
    <property type="match status" value="1"/>
</dbReference>
<dbReference type="FunCoup" id="A8XSH0">
    <property type="interactions" value="420"/>
</dbReference>
<dbReference type="InterPro" id="IPR002110">
    <property type="entry name" value="Ankyrin_rpt"/>
</dbReference>
<reference evidence="12 13" key="2">
    <citation type="journal article" date="2011" name="PLoS Genet.">
        <title>Caenorhabditis briggsae recombinant inbred line genotypes reveal inter-strain incompatibility and the evolution of recombination.</title>
        <authorList>
            <person name="Ross J.A."/>
            <person name="Koboldt D.C."/>
            <person name="Staisch J.E."/>
            <person name="Chamberlin H.M."/>
            <person name="Gupta B.P."/>
            <person name="Miller R.D."/>
            <person name="Baird S.E."/>
            <person name="Haag E.S."/>
        </authorList>
    </citation>
    <scope>NUCLEOTIDE SEQUENCE [LARGE SCALE GENOMIC DNA]</scope>
    <source>
        <strain evidence="12 13">AF16</strain>
    </source>
</reference>
<dbReference type="WormBase" id="CBG18339">
    <property type="protein sequence ID" value="CBP38617"/>
    <property type="gene ID" value="WBGene00037782"/>
    <property type="gene designation" value="Cbr-cnt-2"/>
</dbReference>
<dbReference type="InterPro" id="IPR027417">
    <property type="entry name" value="P-loop_NTPase"/>
</dbReference>
<dbReference type="SUPFAM" id="SSF57863">
    <property type="entry name" value="ArfGap/RecO-like zinc finger"/>
    <property type="match status" value="1"/>
</dbReference>
<dbReference type="PANTHER" id="PTHR45819:SF5">
    <property type="entry name" value="CENTAURIN-GAMMA-1A"/>
    <property type="match status" value="1"/>
</dbReference>
<protein>
    <submittedName>
        <fullName evidence="12">Protein CBR-CNT-2</fullName>
    </submittedName>
</protein>
<evidence type="ECO:0000313" key="12">
    <source>
        <dbReference type="EMBL" id="CAP35812.2"/>
    </source>
</evidence>
<dbReference type="Pfam" id="PF01412">
    <property type="entry name" value="ArfGap"/>
    <property type="match status" value="1"/>
</dbReference>
<feature type="compositionally biased region" description="Polar residues" evidence="9">
    <location>
        <begin position="498"/>
        <end position="520"/>
    </location>
</feature>
<evidence type="ECO:0000256" key="5">
    <source>
        <dbReference type="ARBA" id="ARBA00022833"/>
    </source>
</evidence>
<evidence type="ECO:0000259" key="10">
    <source>
        <dbReference type="PROSITE" id="PS50003"/>
    </source>
</evidence>
<dbReference type="InterPro" id="IPR001806">
    <property type="entry name" value="Small_GTPase"/>
</dbReference>
<dbReference type="PROSITE" id="PS50115">
    <property type="entry name" value="ARFGAP"/>
    <property type="match status" value="1"/>
</dbReference>
<feature type="region of interest" description="Disordered" evidence="9">
    <location>
        <begin position="93"/>
        <end position="154"/>
    </location>
</feature>
<dbReference type="GO" id="GO:0005525">
    <property type="term" value="F:GTP binding"/>
    <property type="evidence" value="ECO:0007669"/>
    <property type="project" value="InterPro"/>
</dbReference>
<evidence type="ECO:0000256" key="6">
    <source>
        <dbReference type="ARBA" id="ARBA00023043"/>
    </source>
</evidence>
<dbReference type="PROSITE" id="PS51421">
    <property type="entry name" value="RAS"/>
    <property type="match status" value="1"/>
</dbReference>
<dbReference type="EMBL" id="HE600936">
    <property type="protein sequence ID" value="CAP35812.2"/>
    <property type="molecule type" value="Genomic_DNA"/>
</dbReference>
<dbReference type="PRINTS" id="PR00405">
    <property type="entry name" value="REVINTRACTNG"/>
</dbReference>
<dbReference type="InterPro" id="IPR001164">
    <property type="entry name" value="ArfGAP_dom"/>
</dbReference>
<evidence type="ECO:0000256" key="7">
    <source>
        <dbReference type="PROSITE-ProRule" id="PRU00023"/>
    </source>
</evidence>
<name>A8XSH0_CAEBR</name>
<evidence type="ECO:0000313" key="13">
    <source>
        <dbReference type="Proteomes" id="UP000008549"/>
    </source>
</evidence>
<keyword evidence="3" id="KW-0479">Metal-binding</keyword>
<feature type="region of interest" description="Disordered" evidence="9">
    <location>
        <begin position="731"/>
        <end position="813"/>
    </location>
</feature>
<feature type="compositionally biased region" description="Basic and acidic residues" evidence="9">
    <location>
        <begin position="123"/>
        <end position="135"/>
    </location>
</feature>
<dbReference type="SUPFAM" id="SSF50729">
    <property type="entry name" value="PH domain-like"/>
    <property type="match status" value="1"/>
</dbReference>
<feature type="compositionally biased region" description="Pro residues" evidence="9">
    <location>
        <begin position="144"/>
        <end position="153"/>
    </location>
</feature>
<dbReference type="Proteomes" id="UP000008549">
    <property type="component" value="Unassembled WGS sequence"/>
</dbReference>
<dbReference type="InParanoid" id="A8XSH0"/>
<dbReference type="Gene3D" id="3.40.50.300">
    <property type="entry name" value="P-loop containing nucleotide triphosphate hydrolases"/>
    <property type="match status" value="1"/>
</dbReference>
<dbReference type="OMA" id="PAKRKMW"/>
<comment type="similarity">
    <text evidence="1">Belongs to the centaurin gamma-like family.</text>
</comment>
<dbReference type="InterPro" id="IPR051282">
    <property type="entry name" value="Arf-GAP_GTPase_ANK_PH"/>
</dbReference>
<feature type="compositionally biased region" description="Polar residues" evidence="9">
    <location>
        <begin position="469"/>
        <end position="485"/>
    </location>
</feature>
<dbReference type="FunFam" id="1.25.40.20:FF:000298">
    <property type="entry name" value="ArfGAP with GTPase domain, ankyrin repeat and PH domain 2"/>
    <property type="match status" value="1"/>
</dbReference>
<dbReference type="SMART" id="SM00174">
    <property type="entry name" value="RHO"/>
    <property type="match status" value="1"/>
</dbReference>
<dbReference type="PANTHER" id="PTHR45819">
    <property type="entry name" value="CENTAURIN-GAMMA-1A"/>
    <property type="match status" value="1"/>
</dbReference>
<dbReference type="PROSITE" id="PS50297">
    <property type="entry name" value="ANK_REP_REGION"/>
    <property type="match status" value="1"/>
</dbReference>
<feature type="region of interest" description="Disordered" evidence="9">
    <location>
        <begin position="469"/>
        <end position="539"/>
    </location>
</feature>
<evidence type="ECO:0000313" key="14">
    <source>
        <dbReference type="WormBase" id="CBG18339"/>
    </source>
</evidence>
<dbReference type="GO" id="GO:0008270">
    <property type="term" value="F:zinc ion binding"/>
    <property type="evidence" value="ECO:0007669"/>
    <property type="project" value="UniProtKB-KW"/>
</dbReference>
<dbReference type="Gene3D" id="1.10.220.150">
    <property type="entry name" value="Arf GTPase activating protein"/>
    <property type="match status" value="1"/>
</dbReference>
<feature type="compositionally biased region" description="Polar residues" evidence="9">
    <location>
        <begin position="602"/>
        <end position="611"/>
    </location>
</feature>
<dbReference type="SMART" id="SM00105">
    <property type="entry name" value="ArfGap"/>
    <property type="match status" value="1"/>
</dbReference>
<reference evidence="12 13" key="1">
    <citation type="journal article" date="2003" name="PLoS Biol.">
        <title>The genome sequence of Caenorhabditis briggsae: a platform for comparative genomics.</title>
        <authorList>
            <person name="Stein L.D."/>
            <person name="Bao Z."/>
            <person name="Blasiar D."/>
            <person name="Blumenthal T."/>
            <person name="Brent M.R."/>
            <person name="Chen N."/>
            <person name="Chinwalla A."/>
            <person name="Clarke L."/>
            <person name="Clee C."/>
            <person name="Coghlan A."/>
            <person name="Coulson A."/>
            <person name="D'Eustachio P."/>
            <person name="Fitch D.H."/>
            <person name="Fulton L.A."/>
            <person name="Fulton R.E."/>
            <person name="Griffiths-Jones S."/>
            <person name="Harris T.W."/>
            <person name="Hillier L.W."/>
            <person name="Kamath R."/>
            <person name="Kuwabara P.E."/>
            <person name="Mardis E.R."/>
            <person name="Marra M.A."/>
            <person name="Miner T.L."/>
            <person name="Minx P."/>
            <person name="Mullikin J.C."/>
            <person name="Plumb R.W."/>
            <person name="Rogers J."/>
            <person name="Schein J.E."/>
            <person name="Sohrmann M."/>
            <person name="Spieth J."/>
            <person name="Stajich J.E."/>
            <person name="Wei C."/>
            <person name="Willey D."/>
            <person name="Wilson R.K."/>
            <person name="Durbin R."/>
            <person name="Waterston R.H."/>
        </authorList>
    </citation>
    <scope>NUCLEOTIDE SEQUENCE [LARGE SCALE GENOMIC DNA]</scope>
    <source>
        <strain evidence="12 13">AF16</strain>
    </source>
</reference>
<dbReference type="SUPFAM" id="SSF52540">
    <property type="entry name" value="P-loop containing nucleoside triphosphate hydrolases"/>
    <property type="match status" value="1"/>
</dbReference>
<dbReference type="Gene3D" id="2.30.29.30">
    <property type="entry name" value="Pleckstrin-homology domain (PH domain)/Phosphotyrosine-binding domain (PTB)"/>
    <property type="match status" value="1"/>
</dbReference>
<evidence type="ECO:0000256" key="8">
    <source>
        <dbReference type="PROSITE-ProRule" id="PRU00288"/>
    </source>
</evidence>
<dbReference type="PROSITE" id="PS50003">
    <property type="entry name" value="PH_DOMAIN"/>
    <property type="match status" value="1"/>
</dbReference>
<dbReference type="FunFam" id="2.30.29.30:FF:000518">
    <property type="entry name" value="Arf-GAP with ANK repeat and PH domain-containing protein cnt-2"/>
    <property type="match status" value="1"/>
</dbReference>
<dbReference type="FunFam" id="1.10.220.150:FF:000023">
    <property type="entry name" value="Arf-GAP with ANK repeat and PH domain-containing protein cnt-2"/>
    <property type="match status" value="1"/>
</dbReference>